<feature type="region of interest" description="Disordered" evidence="1">
    <location>
        <begin position="89"/>
        <end position="131"/>
    </location>
</feature>
<reference evidence="2 3" key="1">
    <citation type="submission" date="2019-07" db="EMBL/GenBank/DDBJ databases">
        <title>Genome sequencing of the stress-tolerant strain Azospirillum brasilense Az19.</title>
        <authorList>
            <person name="Maroniche G.A."/>
            <person name="Garcia J.E."/>
            <person name="Pagnussat L."/>
            <person name="Amenta M."/>
            <person name="Creus C.M."/>
        </authorList>
    </citation>
    <scope>NUCLEOTIDE SEQUENCE [LARGE SCALE GENOMIC DNA]</scope>
    <source>
        <strain evidence="2 3">Az19</strain>
    </source>
</reference>
<comment type="caution">
    <text evidence="2">The sequence shown here is derived from an EMBL/GenBank/DDBJ whole genome shotgun (WGS) entry which is preliminary data.</text>
</comment>
<organism evidence="2 3">
    <name type="scientific">Azospirillum argentinense</name>
    <dbReference type="NCBI Taxonomy" id="2970906"/>
    <lineage>
        <taxon>Bacteria</taxon>
        <taxon>Pseudomonadati</taxon>
        <taxon>Pseudomonadota</taxon>
        <taxon>Alphaproteobacteria</taxon>
        <taxon>Rhodospirillales</taxon>
        <taxon>Azospirillaceae</taxon>
        <taxon>Azospirillum</taxon>
    </lineage>
</organism>
<dbReference type="Proteomes" id="UP000325333">
    <property type="component" value="Unassembled WGS sequence"/>
</dbReference>
<accession>A0A5B0KS55</accession>
<dbReference type="AlphaFoldDB" id="A0A5B0KS55"/>
<name>A0A5B0KS55_9PROT</name>
<protein>
    <recommendedName>
        <fullName evidence="4">Recombinase domain-containing protein</fullName>
    </recommendedName>
</protein>
<gene>
    <name evidence="2" type="ORF">FH063_005962</name>
</gene>
<evidence type="ECO:0000313" key="2">
    <source>
        <dbReference type="EMBL" id="KAA1054686.1"/>
    </source>
</evidence>
<dbReference type="EMBL" id="VEWN01000008">
    <property type="protein sequence ID" value="KAA1054686.1"/>
    <property type="molecule type" value="Genomic_DNA"/>
</dbReference>
<evidence type="ECO:0000313" key="3">
    <source>
        <dbReference type="Proteomes" id="UP000325333"/>
    </source>
</evidence>
<sequence length="131" mass="13922">MPEANRRKTADTNRAAAAAFTVRVWPVIHPLYDTGASTTAIAAHLTKRGFPTPAGGRWCAAGVWRVIERAHEIGLSPRPARTCAEAQQLRRDAERAARAPLGSFPDPRAGGVLPAARSGQCSASVKAKREG</sequence>
<evidence type="ECO:0000256" key="1">
    <source>
        <dbReference type="SAM" id="MobiDB-lite"/>
    </source>
</evidence>
<proteinExistence type="predicted"/>
<evidence type="ECO:0008006" key="4">
    <source>
        <dbReference type="Google" id="ProtNLM"/>
    </source>
</evidence>